<dbReference type="AlphaFoldDB" id="A0A6J7KYU9"/>
<name>A0A6J7KYU9_9ZZZZ</name>
<reference evidence="1" key="1">
    <citation type="submission" date="2020-05" db="EMBL/GenBank/DDBJ databases">
        <authorList>
            <person name="Chiriac C."/>
            <person name="Salcher M."/>
            <person name="Ghai R."/>
            <person name="Kavagutti S V."/>
        </authorList>
    </citation>
    <scope>NUCLEOTIDE SEQUENCE</scope>
</reference>
<evidence type="ECO:0000313" key="1">
    <source>
        <dbReference type="EMBL" id="CAB4961106.1"/>
    </source>
</evidence>
<organism evidence="1">
    <name type="scientific">freshwater metagenome</name>
    <dbReference type="NCBI Taxonomy" id="449393"/>
    <lineage>
        <taxon>unclassified sequences</taxon>
        <taxon>metagenomes</taxon>
        <taxon>ecological metagenomes</taxon>
    </lineage>
</organism>
<accession>A0A6J7KYU9</accession>
<dbReference type="EMBL" id="CAFBMK010000489">
    <property type="protein sequence ID" value="CAB4961106.1"/>
    <property type="molecule type" value="Genomic_DNA"/>
</dbReference>
<gene>
    <name evidence="1" type="ORF">UFOPK3564_04066</name>
</gene>
<proteinExistence type="predicted"/>
<sequence>MGADEPARVLVRVRALGRERRRTARLTFRRLSGSVGVPLDARARRVLRSGRPLRLRVRTTATDAAGNAATRTTVLRLRPTAR</sequence>
<protein>
    <submittedName>
        <fullName evidence="1">Unannotated protein</fullName>
    </submittedName>
</protein>